<dbReference type="AlphaFoldDB" id="A0A1I5V2W7"/>
<protein>
    <submittedName>
        <fullName evidence="1">Uncharacterized protein</fullName>
    </submittedName>
</protein>
<proteinExistence type="predicted"/>
<organism evidence="1 2">
    <name type="scientific">Amycolatopsis arida</name>
    <dbReference type="NCBI Taxonomy" id="587909"/>
    <lineage>
        <taxon>Bacteria</taxon>
        <taxon>Bacillati</taxon>
        <taxon>Actinomycetota</taxon>
        <taxon>Actinomycetes</taxon>
        <taxon>Pseudonocardiales</taxon>
        <taxon>Pseudonocardiaceae</taxon>
        <taxon>Amycolatopsis</taxon>
    </lineage>
</organism>
<dbReference type="RefSeq" id="WP_092530595.1">
    <property type="nucleotide sequence ID" value="NZ_FOWW01000004.1"/>
</dbReference>
<dbReference type="EMBL" id="FOWW01000004">
    <property type="protein sequence ID" value="SFQ01849.1"/>
    <property type="molecule type" value="Genomic_DNA"/>
</dbReference>
<reference evidence="2" key="1">
    <citation type="submission" date="2016-10" db="EMBL/GenBank/DDBJ databases">
        <authorList>
            <person name="Varghese N."/>
            <person name="Submissions S."/>
        </authorList>
    </citation>
    <scope>NUCLEOTIDE SEQUENCE [LARGE SCALE GENOMIC DNA]</scope>
    <source>
        <strain evidence="2">CGMCC 4.5579</strain>
    </source>
</reference>
<keyword evidence="2" id="KW-1185">Reference proteome</keyword>
<sequence>MTVRFFLLRPRSGVVGERARLTHVAPAPEDASLPEQFAAYCGVVFGRGEVELLDAPAGMPCESCLRALPRRGGEPHV</sequence>
<evidence type="ECO:0000313" key="2">
    <source>
        <dbReference type="Proteomes" id="UP000198727"/>
    </source>
</evidence>
<gene>
    <name evidence="1" type="ORF">SAMN05421810_104211</name>
</gene>
<accession>A0A1I5V2W7</accession>
<dbReference type="OrthoDB" id="3625434at2"/>
<name>A0A1I5V2W7_9PSEU</name>
<evidence type="ECO:0000313" key="1">
    <source>
        <dbReference type="EMBL" id="SFQ01849.1"/>
    </source>
</evidence>
<dbReference type="Proteomes" id="UP000198727">
    <property type="component" value="Unassembled WGS sequence"/>
</dbReference>
<dbReference type="STRING" id="587909.SAMN05421810_104211"/>